<keyword evidence="1 7" id="KW-0963">Cytoplasm</keyword>
<dbReference type="PANTHER" id="PTHR22807">
    <property type="entry name" value="NOP2 YEAST -RELATED NOL1/NOP2/FMU SUN DOMAIN-CONTAINING"/>
    <property type="match status" value="1"/>
</dbReference>
<comment type="subcellular location">
    <subcellularLocation>
        <location evidence="7">Cytoplasm</location>
    </subcellularLocation>
</comment>
<dbReference type="GO" id="GO:0009383">
    <property type="term" value="F:rRNA (cytosine-C5-)-methyltransferase activity"/>
    <property type="evidence" value="ECO:0007669"/>
    <property type="project" value="TreeGrafter"/>
</dbReference>
<dbReference type="GO" id="GO:0003723">
    <property type="term" value="F:RNA binding"/>
    <property type="evidence" value="ECO:0007669"/>
    <property type="project" value="UniProtKB-UniRule"/>
</dbReference>
<feature type="active site" description="Nucleophile" evidence="7 8">
    <location>
        <position position="245"/>
    </location>
</feature>
<dbReference type="PROSITE" id="PS51686">
    <property type="entry name" value="SAM_MT_RSMB_NOP"/>
    <property type="match status" value="1"/>
</dbReference>
<feature type="binding site" evidence="7 8">
    <location>
        <position position="174"/>
    </location>
    <ligand>
        <name>S-adenosyl-L-methionine</name>
        <dbReference type="ChEBI" id="CHEBI:59789"/>
    </ligand>
</feature>
<dbReference type="Pfam" id="PF01189">
    <property type="entry name" value="Methyltr_RsmB-F"/>
    <property type="match status" value="1"/>
</dbReference>
<reference evidence="10" key="1">
    <citation type="submission" date="2022-01" db="EMBL/GenBank/DDBJ databases">
        <title>Whole genome-based taxonomy of the Shewanellaceae.</title>
        <authorList>
            <person name="Martin-Rodriguez A.J."/>
        </authorList>
    </citation>
    <scope>NUCLEOTIDE SEQUENCE</scope>
    <source>
        <strain evidence="10">KCTC 23973</strain>
    </source>
</reference>
<dbReference type="CDD" id="cd02440">
    <property type="entry name" value="AdoMet_MTases"/>
    <property type="match status" value="1"/>
</dbReference>
<dbReference type="InterPro" id="IPR023267">
    <property type="entry name" value="RCMT"/>
</dbReference>
<dbReference type="InterPro" id="IPR027391">
    <property type="entry name" value="Nol1_Nop2_Fmu_2"/>
</dbReference>
<sequence>MAHFNQNFLDSIERELPSHLTMDDFIAYSNKPLRLSIRVNTLKISVDSFIELMTTKGWQFDPIPWCSEGFWISNNVEIQLGNTIEHLQGLFYIQEASSMLPPTALFEGKTADITADTRVLDMASAPGSKTTQIAGLMENKGLLVANEYSASRVKVLHANISRMGVSNCALTHFDARVFGEYLFETFDSILLDAPCSGEGTIRKDPDALKNWDNNENKGIVDTQKALIESAFLALKVGGSLVYSTCALSRQENQDVCHHLKSVFGDAVEFMSLSTLFPHADKACTKEGFLHVWPQIYDSEGFFVAKINKLTAVERQQEEPRKQKNFPFTPVKAKQIAELESYFKDTFGITLPKDAEIMQRDLEYWLFPKAITPLIGKMRFQRIGIKLADALKKGYKVRHEAILALPSPSMINLNDEQAREYLMGRDISLAERIKPQGEVIVSYANVSLGVAKHLGNKLKNNLPRDLVKDKIALYP</sequence>
<dbReference type="PRINTS" id="PR02008">
    <property type="entry name" value="RCMTFAMILY"/>
</dbReference>
<protein>
    <recommendedName>
        <fullName evidence="7">Ribosomal RNA small subunit methyltransferase F</fullName>
        <ecNumber evidence="7">2.1.1.178</ecNumber>
    </recommendedName>
    <alternativeName>
        <fullName evidence="7">16S rRNA m5C1407 methyltransferase</fullName>
    </alternativeName>
    <alternativeName>
        <fullName evidence="7">rRNA (cytosine-C(5)-)-methyltransferase RsmF</fullName>
    </alternativeName>
</protein>
<dbReference type="EC" id="2.1.1.178" evidence="7"/>
<keyword evidence="5 7" id="KW-0949">S-adenosyl-L-methionine</keyword>
<dbReference type="Proteomes" id="UP001139293">
    <property type="component" value="Unassembled WGS sequence"/>
</dbReference>
<dbReference type="InterPro" id="IPR011023">
    <property type="entry name" value="Nop2p"/>
</dbReference>
<comment type="similarity">
    <text evidence="7 8">Belongs to the class I-like SAM-binding methyltransferase superfamily. RsmB/NOP family.</text>
</comment>
<keyword evidence="6 7" id="KW-0694">RNA-binding</keyword>
<proteinExistence type="inferred from homology"/>
<dbReference type="Gene3D" id="3.10.450.720">
    <property type="match status" value="1"/>
</dbReference>
<organism evidence="10 11">
    <name type="scientific">Shewanella pneumatophori</name>
    <dbReference type="NCBI Taxonomy" id="314092"/>
    <lineage>
        <taxon>Bacteria</taxon>
        <taxon>Pseudomonadati</taxon>
        <taxon>Pseudomonadota</taxon>
        <taxon>Gammaproteobacteria</taxon>
        <taxon>Alteromonadales</taxon>
        <taxon>Shewanellaceae</taxon>
        <taxon>Shewanella</taxon>
    </lineage>
</organism>
<evidence type="ECO:0000313" key="10">
    <source>
        <dbReference type="EMBL" id="MCL1137133.1"/>
    </source>
</evidence>
<keyword evidence="11" id="KW-1185">Reference proteome</keyword>
<keyword evidence="2 7" id="KW-0698">rRNA processing</keyword>
<dbReference type="SUPFAM" id="SSF53335">
    <property type="entry name" value="S-adenosyl-L-methionine-dependent methyltransferases"/>
    <property type="match status" value="1"/>
</dbReference>
<feature type="domain" description="SAM-dependent MTase RsmB/NOP-type" evidence="9">
    <location>
        <begin position="25"/>
        <end position="309"/>
    </location>
</feature>
<evidence type="ECO:0000256" key="8">
    <source>
        <dbReference type="PROSITE-ProRule" id="PRU01023"/>
    </source>
</evidence>
<dbReference type="RefSeq" id="WP_248948068.1">
    <property type="nucleotide sequence ID" value="NZ_JAKILB010000001.1"/>
</dbReference>
<evidence type="ECO:0000256" key="6">
    <source>
        <dbReference type="ARBA" id="ARBA00022884"/>
    </source>
</evidence>
<comment type="caution">
    <text evidence="10">The sequence shown here is derived from an EMBL/GenBank/DDBJ whole genome shotgun (WGS) entry which is preliminary data.</text>
</comment>
<dbReference type="InterPro" id="IPR048457">
    <property type="entry name" value="YebU_pre-PUA_dom"/>
</dbReference>
<evidence type="ECO:0000313" key="11">
    <source>
        <dbReference type="Proteomes" id="UP001139293"/>
    </source>
</evidence>
<accession>A0A9X2CBT3</accession>
<evidence type="ECO:0000259" key="9">
    <source>
        <dbReference type="PROSITE" id="PS51686"/>
    </source>
</evidence>
<evidence type="ECO:0000256" key="3">
    <source>
        <dbReference type="ARBA" id="ARBA00022603"/>
    </source>
</evidence>
<evidence type="ECO:0000256" key="5">
    <source>
        <dbReference type="ARBA" id="ARBA00022691"/>
    </source>
</evidence>
<dbReference type="InterPro" id="IPR049560">
    <property type="entry name" value="MeTrfase_RsmB-F_NOP2_cat"/>
</dbReference>
<dbReference type="EMBL" id="JAKILB010000001">
    <property type="protein sequence ID" value="MCL1137133.1"/>
    <property type="molecule type" value="Genomic_DNA"/>
</dbReference>
<dbReference type="InterPro" id="IPR029063">
    <property type="entry name" value="SAM-dependent_MTases_sf"/>
</dbReference>
<dbReference type="Gene3D" id="3.40.50.150">
    <property type="entry name" value="Vaccinia Virus protein VP39"/>
    <property type="match status" value="1"/>
</dbReference>
<dbReference type="PANTHER" id="PTHR22807:SF30">
    <property type="entry name" value="28S RRNA (CYTOSINE(4447)-C(5))-METHYLTRANSFERASE-RELATED"/>
    <property type="match status" value="1"/>
</dbReference>
<gene>
    <name evidence="7 10" type="primary">rsmF</name>
    <name evidence="10" type="ORF">L2740_00885</name>
</gene>
<dbReference type="GO" id="GO:0005737">
    <property type="term" value="C:cytoplasm"/>
    <property type="evidence" value="ECO:0007669"/>
    <property type="project" value="UniProtKB-SubCell"/>
</dbReference>
<keyword evidence="4 7" id="KW-0808">Transferase</keyword>
<dbReference type="HAMAP" id="MF_01579">
    <property type="entry name" value="16SrRNA_methyltr_F"/>
    <property type="match status" value="1"/>
</dbReference>
<dbReference type="InterPro" id="IPR023545">
    <property type="entry name" value="rRNA_ssu_MeTfrase_F"/>
</dbReference>
<comment type="catalytic activity">
    <reaction evidence="7">
        <text>cytidine(1407) in 16S rRNA + S-adenosyl-L-methionine = 5-methylcytidine(1407) in 16S rRNA + S-adenosyl-L-homocysteine + H(+)</text>
        <dbReference type="Rhea" id="RHEA:42756"/>
        <dbReference type="Rhea" id="RHEA-COMP:10223"/>
        <dbReference type="Rhea" id="RHEA-COMP:10224"/>
        <dbReference type="ChEBI" id="CHEBI:15378"/>
        <dbReference type="ChEBI" id="CHEBI:57856"/>
        <dbReference type="ChEBI" id="CHEBI:59789"/>
        <dbReference type="ChEBI" id="CHEBI:74483"/>
        <dbReference type="ChEBI" id="CHEBI:82748"/>
        <dbReference type="EC" id="2.1.1.178"/>
    </reaction>
</comment>
<evidence type="ECO:0000256" key="1">
    <source>
        <dbReference type="ARBA" id="ARBA00022490"/>
    </source>
</evidence>
<keyword evidence="3 7" id="KW-0489">Methyltransferase</keyword>
<evidence type="ECO:0000256" key="2">
    <source>
        <dbReference type="ARBA" id="ARBA00022552"/>
    </source>
</evidence>
<dbReference type="Pfam" id="PF13636">
    <property type="entry name" value="Methyltranf_PUA"/>
    <property type="match status" value="1"/>
</dbReference>
<dbReference type="NCBIfam" id="NF008898">
    <property type="entry name" value="PRK11933.1"/>
    <property type="match status" value="1"/>
</dbReference>
<feature type="binding site" evidence="7 8">
    <location>
        <position position="192"/>
    </location>
    <ligand>
        <name>S-adenosyl-L-methionine</name>
        <dbReference type="ChEBI" id="CHEBI:59789"/>
    </ligand>
</feature>
<name>A0A9X2CBT3_9GAMM</name>
<evidence type="ECO:0000256" key="7">
    <source>
        <dbReference type="HAMAP-Rule" id="MF_01579"/>
    </source>
</evidence>
<dbReference type="Pfam" id="PF17125">
    <property type="entry name" value="Methyltr_RsmF_N"/>
    <property type="match status" value="1"/>
</dbReference>
<dbReference type="AlphaFoldDB" id="A0A9X2CBT3"/>
<evidence type="ECO:0000256" key="4">
    <source>
        <dbReference type="ARBA" id="ARBA00022679"/>
    </source>
</evidence>
<dbReference type="InterPro" id="IPR001678">
    <property type="entry name" value="MeTrfase_RsmB-F_NOP2_dom"/>
</dbReference>
<comment type="function">
    <text evidence="7">Specifically methylates the cytosine at position 1407 (m5C1407) of 16S rRNA.</text>
</comment>
<dbReference type="GO" id="GO:0070475">
    <property type="term" value="P:rRNA base methylation"/>
    <property type="evidence" value="ECO:0007669"/>
    <property type="project" value="TreeGrafter"/>
</dbReference>
<dbReference type="InterPro" id="IPR031341">
    <property type="entry name" value="Methyltr_RsmF_N"/>
</dbReference>
<dbReference type="NCBIfam" id="TIGR00446">
    <property type="entry name" value="nop2p"/>
    <property type="match status" value="1"/>
</dbReference>
<feature type="binding site" evidence="7 8">
    <location>
        <begin position="123"/>
        <end position="129"/>
    </location>
    <ligand>
        <name>S-adenosyl-L-methionine</name>
        <dbReference type="ChEBI" id="CHEBI:59789"/>
    </ligand>
</feature>
<dbReference type="Pfam" id="PF21150">
    <property type="entry name" value="YebU_pre-PUA_dom"/>
    <property type="match status" value="1"/>
</dbReference>
<feature type="binding site" evidence="7 8">
    <location>
        <position position="147"/>
    </location>
    <ligand>
        <name>S-adenosyl-L-methionine</name>
        <dbReference type="ChEBI" id="CHEBI:59789"/>
    </ligand>
</feature>